<dbReference type="SMART" id="SM00836">
    <property type="entry name" value="DALR_1"/>
    <property type="match status" value="1"/>
</dbReference>
<comment type="caution">
    <text evidence="13">The sequence shown here is derived from an EMBL/GenBank/DDBJ whole genome shotgun (WGS) entry which is preliminary data.</text>
</comment>
<evidence type="ECO:0000256" key="4">
    <source>
        <dbReference type="ARBA" id="ARBA00022741"/>
    </source>
</evidence>
<dbReference type="SUPFAM" id="SSF55190">
    <property type="entry name" value="Arginyl-tRNA synthetase (ArgRS), N-terminal 'additional' domain"/>
    <property type="match status" value="1"/>
</dbReference>
<evidence type="ECO:0000256" key="10">
    <source>
        <dbReference type="RuleBase" id="RU363038"/>
    </source>
</evidence>
<organism evidence="13 14">
    <name type="scientific">Candidatus Andersenbacteria bacterium RIFCSPHIGHO2_12_FULL_45_11</name>
    <dbReference type="NCBI Taxonomy" id="1797281"/>
    <lineage>
        <taxon>Bacteria</taxon>
        <taxon>Candidatus Anderseniibacteriota</taxon>
    </lineage>
</organism>
<dbReference type="SUPFAM" id="SSF52374">
    <property type="entry name" value="Nucleotidylyl transferase"/>
    <property type="match status" value="1"/>
</dbReference>
<evidence type="ECO:0000259" key="11">
    <source>
        <dbReference type="SMART" id="SM00836"/>
    </source>
</evidence>
<evidence type="ECO:0000256" key="9">
    <source>
        <dbReference type="HAMAP-Rule" id="MF_00123"/>
    </source>
</evidence>
<comment type="catalytic activity">
    <reaction evidence="8 9">
        <text>tRNA(Arg) + L-arginine + ATP = L-arginyl-tRNA(Arg) + AMP + diphosphate</text>
        <dbReference type="Rhea" id="RHEA:20301"/>
        <dbReference type="Rhea" id="RHEA-COMP:9658"/>
        <dbReference type="Rhea" id="RHEA-COMP:9673"/>
        <dbReference type="ChEBI" id="CHEBI:30616"/>
        <dbReference type="ChEBI" id="CHEBI:32682"/>
        <dbReference type="ChEBI" id="CHEBI:33019"/>
        <dbReference type="ChEBI" id="CHEBI:78442"/>
        <dbReference type="ChEBI" id="CHEBI:78513"/>
        <dbReference type="ChEBI" id="CHEBI:456215"/>
        <dbReference type="EC" id="6.1.1.19"/>
    </reaction>
</comment>
<protein>
    <recommendedName>
        <fullName evidence="9">Arginine--tRNA ligase</fullName>
        <ecNumber evidence="9">6.1.1.19</ecNumber>
    </recommendedName>
    <alternativeName>
        <fullName evidence="9">Arginyl-tRNA synthetase</fullName>
        <shortName evidence="9">ArgRS</shortName>
    </alternativeName>
</protein>
<proteinExistence type="inferred from homology"/>
<keyword evidence="4 9" id="KW-0547">Nucleotide-binding</keyword>
<dbReference type="GO" id="GO:0005737">
    <property type="term" value="C:cytoplasm"/>
    <property type="evidence" value="ECO:0007669"/>
    <property type="project" value="UniProtKB-SubCell"/>
</dbReference>
<evidence type="ECO:0000256" key="6">
    <source>
        <dbReference type="ARBA" id="ARBA00022917"/>
    </source>
</evidence>
<dbReference type="InterPro" id="IPR005148">
    <property type="entry name" value="Arg-tRNA-synth_N"/>
</dbReference>
<keyword evidence="5 9" id="KW-0067">ATP-binding</keyword>
<dbReference type="InterPro" id="IPR008909">
    <property type="entry name" value="DALR_anticod-bd"/>
</dbReference>
<dbReference type="PANTHER" id="PTHR11956:SF5">
    <property type="entry name" value="ARGININE--TRNA LIGASE, CYTOPLASMIC"/>
    <property type="match status" value="1"/>
</dbReference>
<comment type="subcellular location">
    <subcellularLocation>
        <location evidence="9">Cytoplasm</location>
    </subcellularLocation>
</comment>
<evidence type="ECO:0000256" key="8">
    <source>
        <dbReference type="ARBA" id="ARBA00049339"/>
    </source>
</evidence>
<feature type="short sequence motif" description="'HIGH' region" evidence="9">
    <location>
        <begin position="133"/>
        <end position="143"/>
    </location>
</feature>
<dbReference type="Gene3D" id="3.40.50.620">
    <property type="entry name" value="HUPs"/>
    <property type="match status" value="1"/>
</dbReference>
<dbReference type="GO" id="GO:0005524">
    <property type="term" value="F:ATP binding"/>
    <property type="evidence" value="ECO:0007669"/>
    <property type="project" value="UniProtKB-UniRule"/>
</dbReference>
<dbReference type="InterPro" id="IPR036695">
    <property type="entry name" value="Arg-tRNA-synth_N_sf"/>
</dbReference>
<evidence type="ECO:0000313" key="14">
    <source>
        <dbReference type="Proteomes" id="UP000177528"/>
    </source>
</evidence>
<comment type="similarity">
    <text evidence="1 9 10">Belongs to the class-I aminoacyl-tRNA synthetase family.</text>
</comment>
<dbReference type="InterPro" id="IPR009080">
    <property type="entry name" value="tRNAsynth_Ia_anticodon-bd"/>
</dbReference>
<feature type="domain" description="Arginyl tRNA synthetase N-terminal" evidence="12">
    <location>
        <begin position="2"/>
        <end position="97"/>
    </location>
</feature>
<dbReference type="GO" id="GO:0004814">
    <property type="term" value="F:arginine-tRNA ligase activity"/>
    <property type="evidence" value="ECO:0007669"/>
    <property type="project" value="UniProtKB-UniRule"/>
</dbReference>
<dbReference type="EMBL" id="MHHR01000028">
    <property type="protein sequence ID" value="OGY33636.1"/>
    <property type="molecule type" value="Genomic_DNA"/>
</dbReference>
<evidence type="ECO:0000256" key="2">
    <source>
        <dbReference type="ARBA" id="ARBA00022490"/>
    </source>
</evidence>
<comment type="subunit">
    <text evidence="9">Monomer.</text>
</comment>
<evidence type="ECO:0000256" key="5">
    <source>
        <dbReference type="ARBA" id="ARBA00022840"/>
    </source>
</evidence>
<dbReference type="InterPro" id="IPR001278">
    <property type="entry name" value="Arg-tRNA-ligase"/>
</dbReference>
<dbReference type="HAMAP" id="MF_00123">
    <property type="entry name" value="Arg_tRNA_synth"/>
    <property type="match status" value="1"/>
</dbReference>
<reference evidence="13 14" key="1">
    <citation type="journal article" date="2016" name="Nat. Commun.">
        <title>Thousands of microbial genomes shed light on interconnected biogeochemical processes in an aquifer system.</title>
        <authorList>
            <person name="Anantharaman K."/>
            <person name="Brown C.T."/>
            <person name="Hug L.A."/>
            <person name="Sharon I."/>
            <person name="Castelle C.J."/>
            <person name="Probst A.J."/>
            <person name="Thomas B.C."/>
            <person name="Singh A."/>
            <person name="Wilkins M.J."/>
            <person name="Karaoz U."/>
            <person name="Brodie E.L."/>
            <person name="Williams K.H."/>
            <person name="Hubbard S.S."/>
            <person name="Banfield J.F."/>
        </authorList>
    </citation>
    <scope>NUCLEOTIDE SEQUENCE [LARGE SCALE GENOMIC DNA]</scope>
</reference>
<dbReference type="SMART" id="SM01016">
    <property type="entry name" value="Arg_tRNA_synt_N"/>
    <property type="match status" value="1"/>
</dbReference>
<dbReference type="InterPro" id="IPR014729">
    <property type="entry name" value="Rossmann-like_a/b/a_fold"/>
</dbReference>
<dbReference type="GO" id="GO:0006420">
    <property type="term" value="P:arginyl-tRNA aminoacylation"/>
    <property type="evidence" value="ECO:0007669"/>
    <property type="project" value="UniProtKB-UniRule"/>
</dbReference>
<accession>A0A1G1X0U8</accession>
<dbReference type="Pfam" id="PF05746">
    <property type="entry name" value="DALR_1"/>
    <property type="match status" value="1"/>
</dbReference>
<keyword evidence="7 9" id="KW-0030">Aminoacyl-tRNA synthetase</keyword>
<dbReference type="InterPro" id="IPR035684">
    <property type="entry name" value="ArgRS_core"/>
</dbReference>
<dbReference type="Gene3D" id="1.10.730.10">
    <property type="entry name" value="Isoleucyl-tRNA Synthetase, Domain 1"/>
    <property type="match status" value="1"/>
</dbReference>
<dbReference type="Gene3D" id="3.30.1360.70">
    <property type="entry name" value="Arginyl tRNA synthetase N-terminal domain"/>
    <property type="match status" value="1"/>
</dbReference>
<dbReference type="NCBIfam" id="TIGR00456">
    <property type="entry name" value="argS"/>
    <property type="match status" value="1"/>
</dbReference>
<dbReference type="Proteomes" id="UP000177528">
    <property type="component" value="Unassembled WGS sequence"/>
</dbReference>
<dbReference type="PROSITE" id="PS00178">
    <property type="entry name" value="AA_TRNA_LIGASE_I"/>
    <property type="match status" value="1"/>
</dbReference>
<sequence length="569" mass="63386">MVNLRSAIQKDIEAGILAAREASKLTIGDDAPIVVVKRTENMEHGHYASSIALRLAPLAQGKVSPLEIADIIATHMPKREYLEKIEVAAPGFLNITVSREYLASRLDDLPREDLCSACNVGEGKSINMEFISANPTGPLTLGNARPAFSADTLANVLTCAGYNVTREYYINDGGEQIGRLGESVLRRILQQEGHSIDFPEDLYQGEYIMEMGKIIAERYREEDGKICTVADLDNEQLRSALSREAMQMCLGAIKKTISEDLKISFDVWSSEQAVKDSGEIEKVLTRLREKNLMYVKDGAEFLKTTEFGDDQDRVMVKKNGAYAYIAPDVAYHQNKFDREFDLIFTFMGADHQGHAPKLTSALKALGNDTEKLRMMIVQFLAVTRGGTTVSLSKRKGNIYSLKDLIEEIGYDAARYFLVSHALSSHMTLDLDIAKEKSERNPVYYVQYAYVRLQSIIRKAKVQGILPPGDLPAELTSQVVIDNEAETALALELFRFPEVMEDIATSFAVHQLPVYAYDISRAITTFYHEAPIMSETDPVLQKSRLQIAIAAHNVLGRVLDLLGISKPDIM</sequence>
<dbReference type="InterPro" id="IPR001412">
    <property type="entry name" value="aa-tRNA-synth_I_CS"/>
</dbReference>
<name>A0A1G1X0U8_9BACT</name>
<dbReference type="PRINTS" id="PR01038">
    <property type="entry name" value="TRNASYNTHARG"/>
</dbReference>
<evidence type="ECO:0000256" key="1">
    <source>
        <dbReference type="ARBA" id="ARBA00005594"/>
    </source>
</evidence>
<gene>
    <name evidence="9" type="primary">argS</name>
    <name evidence="13" type="ORF">A3D99_03755</name>
</gene>
<dbReference type="AlphaFoldDB" id="A0A1G1X0U8"/>
<keyword evidence="3 9" id="KW-0436">Ligase</keyword>
<feature type="domain" description="DALR anticodon binding" evidence="11">
    <location>
        <begin position="445"/>
        <end position="569"/>
    </location>
</feature>
<evidence type="ECO:0000313" key="13">
    <source>
        <dbReference type="EMBL" id="OGY33636.1"/>
    </source>
</evidence>
<dbReference type="Pfam" id="PF03485">
    <property type="entry name" value="Arg_tRNA_synt_N"/>
    <property type="match status" value="1"/>
</dbReference>
<dbReference type="EC" id="6.1.1.19" evidence="9"/>
<dbReference type="PANTHER" id="PTHR11956">
    <property type="entry name" value="ARGINYL-TRNA SYNTHETASE"/>
    <property type="match status" value="1"/>
</dbReference>
<dbReference type="SUPFAM" id="SSF47323">
    <property type="entry name" value="Anticodon-binding domain of a subclass of class I aminoacyl-tRNA synthetases"/>
    <property type="match status" value="1"/>
</dbReference>
<evidence type="ECO:0000259" key="12">
    <source>
        <dbReference type="SMART" id="SM01016"/>
    </source>
</evidence>
<keyword evidence="2 9" id="KW-0963">Cytoplasm</keyword>
<evidence type="ECO:0000256" key="3">
    <source>
        <dbReference type="ARBA" id="ARBA00022598"/>
    </source>
</evidence>
<dbReference type="Pfam" id="PF00750">
    <property type="entry name" value="tRNA-synt_1d"/>
    <property type="match status" value="1"/>
</dbReference>
<evidence type="ECO:0000256" key="7">
    <source>
        <dbReference type="ARBA" id="ARBA00023146"/>
    </source>
</evidence>
<keyword evidence="6 9" id="KW-0648">Protein biosynthesis</keyword>